<accession>A0A1H9IMI4</accession>
<keyword evidence="1" id="KW-1133">Transmembrane helix</keyword>
<name>A0A1H9IMI4_9SPHI</name>
<evidence type="ECO:0000313" key="3">
    <source>
        <dbReference type="Proteomes" id="UP000199572"/>
    </source>
</evidence>
<organism evidence="2 3">
    <name type="scientific">Pedobacter rhizosphaerae</name>
    <dbReference type="NCBI Taxonomy" id="390241"/>
    <lineage>
        <taxon>Bacteria</taxon>
        <taxon>Pseudomonadati</taxon>
        <taxon>Bacteroidota</taxon>
        <taxon>Sphingobacteriia</taxon>
        <taxon>Sphingobacteriales</taxon>
        <taxon>Sphingobacteriaceae</taxon>
        <taxon>Pedobacter</taxon>
    </lineage>
</organism>
<dbReference type="RefSeq" id="WP_090879463.1">
    <property type="nucleotide sequence ID" value="NZ_FOGG01000001.1"/>
</dbReference>
<keyword evidence="1" id="KW-0472">Membrane</keyword>
<dbReference type="NCBIfam" id="TIGR03511">
    <property type="entry name" value="GldH_lipo"/>
    <property type="match status" value="1"/>
</dbReference>
<evidence type="ECO:0000256" key="1">
    <source>
        <dbReference type="SAM" id="Phobius"/>
    </source>
</evidence>
<sequence length="160" mass="18667">MVRKVNLRLNKNTAYLICYWLLCSIFLGCSSGIVDSNNEIPERKWTYRNHVVTAFEIKDNRKAYNVYFKLRHTADYKYANIFILAHFRDGKNTVTKRYQYKLAKNDGEWLGSGSGNVFNYTLPLLTSHYFPHNGKFSIEIEQNMRDNPLVEVSDVGVLVE</sequence>
<gene>
    <name evidence="2" type="ORF">SAMN04488023_10115</name>
</gene>
<proteinExistence type="predicted"/>
<protein>
    <submittedName>
        <fullName evidence="2">Gliding motility-associated lipoprotein GldH</fullName>
    </submittedName>
</protein>
<dbReference type="AlphaFoldDB" id="A0A1H9IMI4"/>
<keyword evidence="3" id="KW-1185">Reference proteome</keyword>
<evidence type="ECO:0000313" key="2">
    <source>
        <dbReference type="EMBL" id="SEQ75823.1"/>
    </source>
</evidence>
<dbReference type="OrthoDB" id="982482at2"/>
<dbReference type="STRING" id="390241.SAMN04488023_10115"/>
<dbReference type="InterPro" id="IPR020018">
    <property type="entry name" value="Motility-assoc_lipoprot_GldH"/>
</dbReference>
<feature type="transmembrane region" description="Helical" evidence="1">
    <location>
        <begin position="12"/>
        <end position="34"/>
    </location>
</feature>
<dbReference type="EMBL" id="FOGG01000001">
    <property type="protein sequence ID" value="SEQ75823.1"/>
    <property type="molecule type" value="Genomic_DNA"/>
</dbReference>
<dbReference type="Pfam" id="PF14109">
    <property type="entry name" value="GldH_lipo"/>
    <property type="match status" value="1"/>
</dbReference>
<dbReference type="PROSITE" id="PS51257">
    <property type="entry name" value="PROKAR_LIPOPROTEIN"/>
    <property type="match status" value="1"/>
</dbReference>
<keyword evidence="1" id="KW-0812">Transmembrane</keyword>
<dbReference type="Proteomes" id="UP000199572">
    <property type="component" value="Unassembled WGS sequence"/>
</dbReference>
<reference evidence="2 3" key="1">
    <citation type="submission" date="2016-10" db="EMBL/GenBank/DDBJ databases">
        <authorList>
            <person name="de Groot N.N."/>
        </authorList>
    </citation>
    <scope>NUCLEOTIDE SEQUENCE [LARGE SCALE GENOMIC DNA]</scope>
    <source>
        <strain evidence="2 3">DSM 18610</strain>
    </source>
</reference>
<keyword evidence="2" id="KW-0449">Lipoprotein</keyword>